<reference evidence="3" key="2">
    <citation type="submission" date="2021-04" db="EMBL/GenBank/DDBJ databases">
        <authorList>
            <person name="Gilroy R."/>
        </authorList>
    </citation>
    <scope>NUCLEOTIDE SEQUENCE</scope>
    <source>
        <strain evidence="3">ChiGjej4B4-7305</strain>
    </source>
</reference>
<organism evidence="3 4">
    <name type="scientific">Candidatus Ruania gallistercoris</name>
    <dbReference type="NCBI Taxonomy" id="2838746"/>
    <lineage>
        <taxon>Bacteria</taxon>
        <taxon>Bacillati</taxon>
        <taxon>Actinomycetota</taxon>
        <taxon>Actinomycetes</taxon>
        <taxon>Micrococcales</taxon>
        <taxon>Ruaniaceae</taxon>
        <taxon>Ruania</taxon>
    </lineage>
</organism>
<evidence type="ECO:0000313" key="3">
    <source>
        <dbReference type="EMBL" id="HIZ34751.1"/>
    </source>
</evidence>
<dbReference type="EMBL" id="DXBY01000055">
    <property type="protein sequence ID" value="HIZ34751.1"/>
    <property type="molecule type" value="Genomic_DNA"/>
</dbReference>
<dbReference type="Proteomes" id="UP000824037">
    <property type="component" value="Unassembled WGS sequence"/>
</dbReference>
<accession>A0A9D2ECQ6</accession>
<keyword evidence="2" id="KW-0812">Transmembrane</keyword>
<feature type="transmembrane region" description="Helical" evidence="2">
    <location>
        <begin position="136"/>
        <end position="154"/>
    </location>
</feature>
<feature type="transmembrane region" description="Helical" evidence="2">
    <location>
        <begin position="70"/>
        <end position="90"/>
    </location>
</feature>
<proteinExistence type="predicted"/>
<gene>
    <name evidence="3" type="ORF">H9815_03145</name>
</gene>
<feature type="transmembrane region" description="Helical" evidence="2">
    <location>
        <begin position="97"/>
        <end position="116"/>
    </location>
</feature>
<feature type="region of interest" description="Disordered" evidence="1">
    <location>
        <begin position="1"/>
        <end position="35"/>
    </location>
</feature>
<sequence length="163" mass="16173">MNTTPPRPPVPPHGHGDPHRVQGPLPPGGAQPAHSPRPPIVWPAVFGLGALVLLWPLTSLTGVADTIGPAVRAIAVIALIGAAWIGVAGFSPLPRPVLTLTLTGVAGGLYLTAAQLLTSAASSGVSLLSVAVLADLVVRGAFGGVLAGLVAAGVQRLRAGGTR</sequence>
<reference evidence="3" key="1">
    <citation type="journal article" date="2021" name="PeerJ">
        <title>Extensive microbial diversity within the chicken gut microbiome revealed by metagenomics and culture.</title>
        <authorList>
            <person name="Gilroy R."/>
            <person name="Ravi A."/>
            <person name="Getino M."/>
            <person name="Pursley I."/>
            <person name="Horton D.L."/>
            <person name="Alikhan N.F."/>
            <person name="Baker D."/>
            <person name="Gharbi K."/>
            <person name="Hall N."/>
            <person name="Watson M."/>
            <person name="Adriaenssens E.M."/>
            <person name="Foster-Nyarko E."/>
            <person name="Jarju S."/>
            <person name="Secka A."/>
            <person name="Antonio M."/>
            <person name="Oren A."/>
            <person name="Chaudhuri R.R."/>
            <person name="La Ragione R."/>
            <person name="Hildebrand F."/>
            <person name="Pallen M.J."/>
        </authorList>
    </citation>
    <scope>NUCLEOTIDE SEQUENCE</scope>
    <source>
        <strain evidence="3">ChiGjej4B4-7305</strain>
    </source>
</reference>
<name>A0A9D2ECQ6_9MICO</name>
<evidence type="ECO:0000256" key="2">
    <source>
        <dbReference type="SAM" id="Phobius"/>
    </source>
</evidence>
<evidence type="ECO:0000256" key="1">
    <source>
        <dbReference type="SAM" id="MobiDB-lite"/>
    </source>
</evidence>
<feature type="compositionally biased region" description="Pro residues" evidence="1">
    <location>
        <begin position="24"/>
        <end position="35"/>
    </location>
</feature>
<evidence type="ECO:0000313" key="4">
    <source>
        <dbReference type="Proteomes" id="UP000824037"/>
    </source>
</evidence>
<protein>
    <submittedName>
        <fullName evidence="3">Uncharacterized protein</fullName>
    </submittedName>
</protein>
<feature type="compositionally biased region" description="Pro residues" evidence="1">
    <location>
        <begin position="1"/>
        <end position="12"/>
    </location>
</feature>
<dbReference type="AlphaFoldDB" id="A0A9D2ECQ6"/>
<keyword evidence="2" id="KW-0472">Membrane</keyword>
<keyword evidence="2" id="KW-1133">Transmembrane helix</keyword>
<comment type="caution">
    <text evidence="3">The sequence shown here is derived from an EMBL/GenBank/DDBJ whole genome shotgun (WGS) entry which is preliminary data.</text>
</comment>
<feature type="transmembrane region" description="Helical" evidence="2">
    <location>
        <begin position="40"/>
        <end position="58"/>
    </location>
</feature>